<evidence type="ECO:0000256" key="11">
    <source>
        <dbReference type="SAM" id="Phobius"/>
    </source>
</evidence>
<feature type="transmembrane region" description="Helical" evidence="11">
    <location>
        <begin position="74"/>
        <end position="94"/>
    </location>
</feature>
<evidence type="ECO:0000256" key="1">
    <source>
        <dbReference type="ARBA" id="ARBA00004651"/>
    </source>
</evidence>
<gene>
    <name evidence="12" type="ORF">CHK_0077</name>
</gene>
<evidence type="ECO:0000256" key="9">
    <source>
        <dbReference type="ARBA" id="ARBA00035611"/>
    </source>
</evidence>
<comment type="function">
    <text evidence="9">Part of the binding-protein-dependent transport system for D-xylose. Probably responsible for the translocation of the substrate across the membrane.</text>
</comment>
<feature type="transmembrane region" description="Helical" evidence="11">
    <location>
        <begin position="214"/>
        <end position="232"/>
    </location>
</feature>
<evidence type="ECO:0000256" key="7">
    <source>
        <dbReference type="ARBA" id="ARBA00022989"/>
    </source>
</evidence>
<feature type="transmembrane region" description="Helical" evidence="11">
    <location>
        <begin position="366"/>
        <end position="384"/>
    </location>
</feature>
<dbReference type="Pfam" id="PF02653">
    <property type="entry name" value="BPD_transp_2"/>
    <property type="match status" value="1"/>
</dbReference>
<dbReference type="PANTHER" id="PTHR32196">
    <property type="entry name" value="ABC TRANSPORTER PERMEASE PROTEIN YPHD-RELATED-RELATED"/>
    <property type="match status" value="1"/>
</dbReference>
<keyword evidence="5" id="KW-0762">Sugar transport</keyword>
<sequence>MKTSTIKTELSKNARQYTMVLILVAIAIVFAILTGGTFLTSRNISNLFLQASAIGIVAISVSLVLVAGEIDLSIGSCVGLTGAVAATLMVNMGWSIIPTILVTVAVGVGIGCWQGFWVAFRKVPSFIVTLAGSLIFRGIVYGITRGMTIAPMTDEFKAIGQGYIPPIFSAEGSGFNDTAIIIGVVICVIFAVMQIRQENSRKRYHLGVAPKGMLIAKIVIVSIVVIGIMAILSLNLGLSYAFLLLIILAVLFSFISNNTAFGRQIYAIGGNREAARLSGINIKKRLFLLFVVMGTMCAASGIVYTARINAGTAAAGQNMELDAIAAAVIGGTSTMGGEGSVFGAVIGALIMTAIDNGMSLMNLDNTFQYVVKGLVLLLAVWMDVATRKKVIS</sequence>
<name>A0A0M2NJQ9_9FIRM</name>
<feature type="transmembrane region" description="Helical" evidence="11">
    <location>
        <begin position="175"/>
        <end position="193"/>
    </location>
</feature>
<dbReference type="Proteomes" id="UP000034076">
    <property type="component" value="Unassembled WGS sequence"/>
</dbReference>
<dbReference type="GO" id="GO:0022857">
    <property type="term" value="F:transmembrane transporter activity"/>
    <property type="evidence" value="ECO:0007669"/>
    <property type="project" value="InterPro"/>
</dbReference>
<reference evidence="12 13" key="1">
    <citation type="submission" date="2015-04" db="EMBL/GenBank/DDBJ databases">
        <title>Draft genome sequence of bacteremic isolate Catabacter hongkongensis type strain HKU16T.</title>
        <authorList>
            <person name="Lau S.K."/>
            <person name="Teng J.L."/>
            <person name="Huang Y."/>
            <person name="Curreem S.O."/>
            <person name="Tsui S.K."/>
            <person name="Woo P.C."/>
        </authorList>
    </citation>
    <scope>NUCLEOTIDE SEQUENCE [LARGE SCALE GENOMIC DNA]</scope>
    <source>
        <strain evidence="12 13">HKU16</strain>
    </source>
</reference>
<keyword evidence="6 11" id="KW-0812">Transmembrane</keyword>
<feature type="transmembrane region" description="Helical" evidence="11">
    <location>
        <begin position="20"/>
        <end position="41"/>
    </location>
</feature>
<dbReference type="PANTHER" id="PTHR32196:SF32">
    <property type="entry name" value="XYLOSE TRANSPORT SYSTEM PERMEASE PROTEIN XYLH"/>
    <property type="match status" value="1"/>
</dbReference>
<feature type="transmembrane region" description="Helical" evidence="11">
    <location>
        <begin position="100"/>
        <end position="119"/>
    </location>
</feature>
<evidence type="ECO:0000256" key="3">
    <source>
        <dbReference type="ARBA" id="ARBA00022475"/>
    </source>
</evidence>
<evidence type="ECO:0000313" key="13">
    <source>
        <dbReference type="Proteomes" id="UP000034076"/>
    </source>
</evidence>
<keyword evidence="2" id="KW-0813">Transport</keyword>
<dbReference type="CDD" id="cd06579">
    <property type="entry name" value="TM_PBP1_transp_AraH_like"/>
    <property type="match status" value="1"/>
</dbReference>
<evidence type="ECO:0000313" key="12">
    <source>
        <dbReference type="EMBL" id="KKI52413.1"/>
    </source>
</evidence>
<comment type="subcellular location">
    <subcellularLocation>
        <location evidence="1">Cell membrane</location>
        <topology evidence="1">Multi-pass membrane protein</topology>
    </subcellularLocation>
</comment>
<keyword evidence="8 11" id="KW-0472">Membrane</keyword>
<dbReference type="RefSeq" id="WP_046441889.1">
    <property type="nucleotide sequence ID" value="NZ_LAYJ01000014.1"/>
</dbReference>
<dbReference type="STRING" id="270498.CHK_0077"/>
<feature type="transmembrane region" description="Helical" evidence="11">
    <location>
        <begin position="286"/>
        <end position="306"/>
    </location>
</feature>
<evidence type="ECO:0000256" key="2">
    <source>
        <dbReference type="ARBA" id="ARBA00022448"/>
    </source>
</evidence>
<organism evidence="12 13">
    <name type="scientific">Christensenella hongkongensis</name>
    <dbReference type="NCBI Taxonomy" id="270498"/>
    <lineage>
        <taxon>Bacteria</taxon>
        <taxon>Bacillati</taxon>
        <taxon>Bacillota</taxon>
        <taxon>Clostridia</taxon>
        <taxon>Christensenellales</taxon>
        <taxon>Christensenellaceae</taxon>
        <taxon>Christensenella</taxon>
    </lineage>
</organism>
<dbReference type="EMBL" id="LAYJ01000014">
    <property type="protein sequence ID" value="KKI52413.1"/>
    <property type="molecule type" value="Genomic_DNA"/>
</dbReference>
<evidence type="ECO:0000256" key="10">
    <source>
        <dbReference type="ARBA" id="ARBA00035686"/>
    </source>
</evidence>
<keyword evidence="3" id="KW-1003">Cell membrane</keyword>
<dbReference type="AlphaFoldDB" id="A0A0M2NJQ9"/>
<keyword evidence="4" id="KW-0997">Cell inner membrane</keyword>
<proteinExistence type="predicted"/>
<dbReference type="GO" id="GO:0005886">
    <property type="term" value="C:plasma membrane"/>
    <property type="evidence" value="ECO:0007669"/>
    <property type="project" value="UniProtKB-SubCell"/>
</dbReference>
<protein>
    <recommendedName>
        <fullName evidence="10">Xylose transport system permease protein XylH</fullName>
    </recommendedName>
</protein>
<evidence type="ECO:0000256" key="4">
    <source>
        <dbReference type="ARBA" id="ARBA00022519"/>
    </source>
</evidence>
<accession>A0A0M2NJQ9</accession>
<dbReference type="InterPro" id="IPR001851">
    <property type="entry name" value="ABC_transp_permease"/>
</dbReference>
<feature type="transmembrane region" description="Helical" evidence="11">
    <location>
        <begin position="47"/>
        <end position="67"/>
    </location>
</feature>
<feature type="transmembrane region" description="Helical" evidence="11">
    <location>
        <begin position="126"/>
        <end position="144"/>
    </location>
</feature>
<evidence type="ECO:0000256" key="8">
    <source>
        <dbReference type="ARBA" id="ARBA00023136"/>
    </source>
</evidence>
<feature type="transmembrane region" description="Helical" evidence="11">
    <location>
        <begin position="238"/>
        <end position="255"/>
    </location>
</feature>
<evidence type="ECO:0000256" key="5">
    <source>
        <dbReference type="ARBA" id="ARBA00022597"/>
    </source>
</evidence>
<comment type="caution">
    <text evidence="12">The sequence shown here is derived from an EMBL/GenBank/DDBJ whole genome shotgun (WGS) entry which is preliminary data.</text>
</comment>
<keyword evidence="7 11" id="KW-1133">Transmembrane helix</keyword>
<keyword evidence="13" id="KW-1185">Reference proteome</keyword>
<evidence type="ECO:0000256" key="6">
    <source>
        <dbReference type="ARBA" id="ARBA00022692"/>
    </source>
</evidence>
<dbReference type="OrthoDB" id="9813906at2"/>